<name>A0A562TX18_9SPHI</name>
<proteinExistence type="predicted"/>
<comment type="caution">
    <text evidence="1">The sequence shown here is derived from an EMBL/GenBank/DDBJ whole genome shotgun (WGS) entry which is preliminary data.</text>
</comment>
<dbReference type="SUPFAM" id="SSF158446">
    <property type="entry name" value="IVS-encoded protein-like"/>
    <property type="match status" value="1"/>
</dbReference>
<dbReference type="InterPro" id="IPR036583">
    <property type="entry name" value="23S_rRNA_IVS_sf"/>
</dbReference>
<dbReference type="EMBL" id="VLLI01000009">
    <property type="protein sequence ID" value="TWI98077.1"/>
    <property type="molecule type" value="Genomic_DNA"/>
</dbReference>
<accession>A0A562TX18</accession>
<organism evidence="1 2">
    <name type="scientific">Mucilaginibacter frigoritolerans</name>
    <dbReference type="NCBI Taxonomy" id="652788"/>
    <lineage>
        <taxon>Bacteria</taxon>
        <taxon>Pseudomonadati</taxon>
        <taxon>Bacteroidota</taxon>
        <taxon>Sphingobacteriia</taxon>
        <taxon>Sphingobacteriales</taxon>
        <taxon>Sphingobacteriaceae</taxon>
        <taxon>Mucilaginibacter</taxon>
    </lineage>
</organism>
<evidence type="ECO:0000313" key="1">
    <source>
        <dbReference type="EMBL" id="TWI98077.1"/>
    </source>
</evidence>
<sequence length="55" mass="6275">MARGSLSETLDHLIIALDEKIIDEDVLLSFQTEYESCLKLLNGYIQYLKGKKTVD</sequence>
<dbReference type="AlphaFoldDB" id="A0A562TX18"/>
<dbReference type="NCBIfam" id="TIGR02436">
    <property type="entry name" value="four helix bundle protein"/>
    <property type="match status" value="1"/>
</dbReference>
<keyword evidence="2" id="KW-1185">Reference proteome</keyword>
<reference evidence="1 2" key="1">
    <citation type="submission" date="2019-07" db="EMBL/GenBank/DDBJ databases">
        <title>Genomic Encyclopedia of Archaeal and Bacterial Type Strains, Phase II (KMG-II): from individual species to whole genera.</title>
        <authorList>
            <person name="Goeker M."/>
        </authorList>
    </citation>
    <scope>NUCLEOTIDE SEQUENCE [LARGE SCALE GENOMIC DNA]</scope>
    <source>
        <strain evidence="1 2">ATCC BAA-1854</strain>
    </source>
</reference>
<dbReference type="Proteomes" id="UP000317010">
    <property type="component" value="Unassembled WGS sequence"/>
</dbReference>
<gene>
    <name evidence="1" type="ORF">JN11_03156</name>
</gene>
<dbReference type="Gene3D" id="1.20.1440.60">
    <property type="entry name" value="23S rRNA-intervening sequence"/>
    <property type="match status" value="1"/>
</dbReference>
<protein>
    <submittedName>
        <fullName evidence="1">Four helix bundle protein</fullName>
    </submittedName>
</protein>
<evidence type="ECO:0000313" key="2">
    <source>
        <dbReference type="Proteomes" id="UP000317010"/>
    </source>
</evidence>
<dbReference type="InterPro" id="IPR012657">
    <property type="entry name" value="23S_rRNA-intervening_sequence"/>
</dbReference>